<dbReference type="EMBL" id="CAFZ01000199">
    <property type="protein sequence ID" value="CCA73052.1"/>
    <property type="molecule type" value="Genomic_DNA"/>
</dbReference>
<keyword evidence="6 9" id="KW-0067">ATP-binding</keyword>
<evidence type="ECO:0000313" key="13">
    <source>
        <dbReference type="Proteomes" id="UP000007148"/>
    </source>
</evidence>
<dbReference type="OMA" id="NHKGPNG"/>
<keyword evidence="2" id="KW-0723">Serine/threonine-protein kinase</keyword>
<evidence type="ECO:0000256" key="3">
    <source>
        <dbReference type="ARBA" id="ARBA00022679"/>
    </source>
</evidence>
<dbReference type="CDD" id="cd14136">
    <property type="entry name" value="STKc_SRPK"/>
    <property type="match status" value="1"/>
</dbReference>
<dbReference type="SUPFAM" id="SSF56112">
    <property type="entry name" value="Protein kinase-like (PK-like)"/>
    <property type="match status" value="1"/>
</dbReference>
<feature type="binding site" evidence="9">
    <location>
        <position position="71"/>
    </location>
    <ligand>
        <name>ATP</name>
        <dbReference type="ChEBI" id="CHEBI:30616"/>
    </ligand>
</feature>
<feature type="compositionally biased region" description="Basic and acidic residues" evidence="10">
    <location>
        <begin position="547"/>
        <end position="556"/>
    </location>
</feature>
<dbReference type="STRING" id="1109443.G4TP09"/>
<protein>
    <recommendedName>
        <fullName evidence="1">non-specific serine/threonine protein kinase</fullName>
        <ecNumber evidence="1">2.7.11.1</ecNumber>
    </recommendedName>
</protein>
<evidence type="ECO:0000256" key="9">
    <source>
        <dbReference type="PROSITE-ProRule" id="PRU10141"/>
    </source>
</evidence>
<sequence length="665" mass="72817">MSSYKSNQTSNHDLSEEEDWEDYVPGGYHPVHIGDKFSDGRYVVVRKLGWGHFSTVWLAKDTKMNRHIALKVVKSAARYTETALDEIKLLQRLISSDPTHPGRSHVISFLDHFRHKGPNGNHVCMVFEVLGENLLGLIKRHQTKGVPIGLVRQIAKQVLLGLDYMHRACGVIHTDLKPENVLVCIDDVENVIVNELAQSSTSAKTRLIGVPPSKGRGGNQTPRAESIFITGSQPLSSPGSSAGTSPMLDKRSFLMTRMNDDDDMSGTTHAIGSVDNSKASNGRRGDSTEQAVEKMSTLDASFGEKRANVAANKAPVGPSALSLSAPGSSNAAPQRPTLQTSPDVLEPPEDADIHPLDRLLRDDSAWERITVKIADLGNATWTDHHFTDDIQTRQYRCPEVILGAPWGTSADIWSAACLFFELLTGGDYLFDPASGSRYSKDDDHIAQIIELMGEFPKSVAFAGKYSGEFFNRKGELRHIHKLRFWPLEDVLHDKYLLSREESKMLASFLNSMLHLHPDLRASAEDMLKHPLISTLVVQGEVDQIVRAEEDAKRRSNGDVTSPIEASRETGETPVSPGAASTTSGGSSSKNKKKKKKRNAALANADAEAIEHAEAVVAQRALDDANAMKPIEADDDDEESTSRPPASRSQVNVRDRTSSAQRAGST</sequence>
<evidence type="ECO:0000259" key="11">
    <source>
        <dbReference type="PROSITE" id="PS50011"/>
    </source>
</evidence>
<dbReference type="FunCoup" id="G4TP09">
    <property type="interactions" value="293"/>
</dbReference>
<dbReference type="InterPro" id="IPR000719">
    <property type="entry name" value="Prot_kinase_dom"/>
</dbReference>
<dbReference type="Gene3D" id="3.30.200.20">
    <property type="entry name" value="Phosphorylase Kinase, domain 1"/>
    <property type="match status" value="1"/>
</dbReference>
<dbReference type="Pfam" id="PF00069">
    <property type="entry name" value="Pkinase"/>
    <property type="match status" value="2"/>
</dbReference>
<feature type="compositionally biased region" description="Low complexity" evidence="10">
    <location>
        <begin position="574"/>
        <end position="588"/>
    </location>
</feature>
<feature type="region of interest" description="Disordered" evidence="10">
    <location>
        <begin position="320"/>
        <end position="350"/>
    </location>
</feature>
<dbReference type="FunFam" id="3.30.200.20:FF:000076">
    <property type="entry name" value="CMGC/SRPK protein kinase"/>
    <property type="match status" value="1"/>
</dbReference>
<evidence type="ECO:0000256" key="4">
    <source>
        <dbReference type="ARBA" id="ARBA00022741"/>
    </source>
</evidence>
<comment type="catalytic activity">
    <reaction evidence="8">
        <text>L-seryl-[protein] + ATP = O-phospho-L-seryl-[protein] + ADP + H(+)</text>
        <dbReference type="Rhea" id="RHEA:17989"/>
        <dbReference type="Rhea" id="RHEA-COMP:9863"/>
        <dbReference type="Rhea" id="RHEA-COMP:11604"/>
        <dbReference type="ChEBI" id="CHEBI:15378"/>
        <dbReference type="ChEBI" id="CHEBI:29999"/>
        <dbReference type="ChEBI" id="CHEBI:30616"/>
        <dbReference type="ChEBI" id="CHEBI:83421"/>
        <dbReference type="ChEBI" id="CHEBI:456216"/>
        <dbReference type="EC" id="2.7.11.1"/>
    </reaction>
</comment>
<evidence type="ECO:0000256" key="7">
    <source>
        <dbReference type="ARBA" id="ARBA00047899"/>
    </source>
</evidence>
<dbReference type="GO" id="GO:0000245">
    <property type="term" value="P:spliceosomal complex assembly"/>
    <property type="evidence" value="ECO:0007669"/>
    <property type="project" value="TreeGrafter"/>
</dbReference>
<dbReference type="GO" id="GO:0005634">
    <property type="term" value="C:nucleus"/>
    <property type="evidence" value="ECO:0007669"/>
    <property type="project" value="TreeGrafter"/>
</dbReference>
<evidence type="ECO:0000256" key="10">
    <source>
        <dbReference type="SAM" id="MobiDB-lite"/>
    </source>
</evidence>
<feature type="domain" description="Protein kinase" evidence="11">
    <location>
        <begin position="42"/>
        <end position="532"/>
    </location>
</feature>
<dbReference type="PROSITE" id="PS00108">
    <property type="entry name" value="PROTEIN_KINASE_ST"/>
    <property type="match status" value="1"/>
</dbReference>
<feature type="compositionally biased region" description="Polar residues" evidence="10">
    <location>
        <begin position="265"/>
        <end position="280"/>
    </location>
</feature>
<name>G4TP09_SERID</name>
<dbReference type="PANTHER" id="PTHR47634:SF9">
    <property type="entry name" value="PROTEIN KINASE DOMAIN-CONTAINING PROTEIN-RELATED"/>
    <property type="match status" value="1"/>
</dbReference>
<dbReference type="FunFam" id="1.10.510.10:FF:000409">
    <property type="entry name" value="CMGC/SRPK protein kinase"/>
    <property type="match status" value="1"/>
</dbReference>
<feature type="region of interest" description="Disordered" evidence="10">
    <location>
        <begin position="258"/>
        <end position="294"/>
    </location>
</feature>
<dbReference type="EC" id="2.7.11.1" evidence="1"/>
<dbReference type="InParanoid" id="G4TP09"/>
<gene>
    <name evidence="12" type="ORF">PIIN_07007</name>
</gene>
<keyword evidence="13" id="KW-1185">Reference proteome</keyword>
<accession>G4TP09</accession>
<dbReference type="GO" id="GO:0050684">
    <property type="term" value="P:regulation of mRNA processing"/>
    <property type="evidence" value="ECO:0007669"/>
    <property type="project" value="TreeGrafter"/>
</dbReference>
<dbReference type="OrthoDB" id="2649at2759"/>
<feature type="region of interest" description="Disordered" evidence="10">
    <location>
        <begin position="547"/>
        <end position="604"/>
    </location>
</feature>
<dbReference type="HOGENOM" id="CLU_000288_81_8_1"/>
<dbReference type="GO" id="GO:0005737">
    <property type="term" value="C:cytoplasm"/>
    <property type="evidence" value="ECO:0007669"/>
    <property type="project" value="TreeGrafter"/>
</dbReference>
<dbReference type="eggNOG" id="KOG1290">
    <property type="taxonomic scope" value="Eukaryota"/>
</dbReference>
<feature type="compositionally biased region" description="Polar residues" evidence="10">
    <location>
        <begin position="330"/>
        <end position="342"/>
    </location>
</feature>
<dbReference type="InterPro" id="IPR008271">
    <property type="entry name" value="Ser/Thr_kinase_AS"/>
</dbReference>
<comment type="catalytic activity">
    <reaction evidence="7">
        <text>L-threonyl-[protein] + ATP = O-phospho-L-threonyl-[protein] + ADP + H(+)</text>
        <dbReference type="Rhea" id="RHEA:46608"/>
        <dbReference type="Rhea" id="RHEA-COMP:11060"/>
        <dbReference type="Rhea" id="RHEA-COMP:11605"/>
        <dbReference type="ChEBI" id="CHEBI:15378"/>
        <dbReference type="ChEBI" id="CHEBI:30013"/>
        <dbReference type="ChEBI" id="CHEBI:30616"/>
        <dbReference type="ChEBI" id="CHEBI:61977"/>
        <dbReference type="ChEBI" id="CHEBI:456216"/>
        <dbReference type="EC" id="2.7.11.1"/>
    </reaction>
</comment>
<organism evidence="12 13">
    <name type="scientific">Serendipita indica (strain DSM 11827)</name>
    <name type="common">Root endophyte fungus</name>
    <name type="synonym">Piriformospora indica</name>
    <dbReference type="NCBI Taxonomy" id="1109443"/>
    <lineage>
        <taxon>Eukaryota</taxon>
        <taxon>Fungi</taxon>
        <taxon>Dikarya</taxon>
        <taxon>Basidiomycota</taxon>
        <taxon>Agaricomycotina</taxon>
        <taxon>Agaricomycetes</taxon>
        <taxon>Sebacinales</taxon>
        <taxon>Serendipitaceae</taxon>
        <taxon>Serendipita</taxon>
    </lineage>
</organism>
<dbReference type="GO" id="GO:0005524">
    <property type="term" value="F:ATP binding"/>
    <property type="evidence" value="ECO:0007669"/>
    <property type="project" value="UniProtKB-UniRule"/>
</dbReference>
<evidence type="ECO:0000256" key="2">
    <source>
        <dbReference type="ARBA" id="ARBA00022527"/>
    </source>
</evidence>
<keyword evidence="3" id="KW-0808">Transferase</keyword>
<feature type="compositionally biased region" description="Basic residues" evidence="10">
    <location>
        <begin position="589"/>
        <end position="598"/>
    </location>
</feature>
<dbReference type="PROSITE" id="PS00107">
    <property type="entry name" value="PROTEIN_KINASE_ATP"/>
    <property type="match status" value="1"/>
</dbReference>
<proteinExistence type="predicted"/>
<dbReference type="Proteomes" id="UP000007148">
    <property type="component" value="Unassembled WGS sequence"/>
</dbReference>
<keyword evidence="4 9" id="KW-0547">Nucleotide-binding</keyword>
<comment type="caution">
    <text evidence="12">The sequence shown here is derived from an EMBL/GenBank/DDBJ whole genome shotgun (WGS) entry which is preliminary data.</text>
</comment>
<feature type="compositionally biased region" description="Polar residues" evidence="10">
    <location>
        <begin position="641"/>
        <end position="665"/>
    </location>
</feature>
<feature type="compositionally biased region" description="Low complexity" evidence="10">
    <location>
        <begin position="320"/>
        <end position="329"/>
    </location>
</feature>
<keyword evidence="5 12" id="KW-0418">Kinase</keyword>
<evidence type="ECO:0000256" key="8">
    <source>
        <dbReference type="ARBA" id="ARBA00048679"/>
    </source>
</evidence>
<dbReference type="GO" id="GO:0004674">
    <property type="term" value="F:protein serine/threonine kinase activity"/>
    <property type="evidence" value="ECO:0007669"/>
    <property type="project" value="UniProtKB-KW"/>
</dbReference>
<evidence type="ECO:0000256" key="5">
    <source>
        <dbReference type="ARBA" id="ARBA00022777"/>
    </source>
</evidence>
<dbReference type="InterPro" id="IPR011009">
    <property type="entry name" value="Kinase-like_dom_sf"/>
</dbReference>
<dbReference type="InterPro" id="IPR017441">
    <property type="entry name" value="Protein_kinase_ATP_BS"/>
</dbReference>
<evidence type="ECO:0000256" key="1">
    <source>
        <dbReference type="ARBA" id="ARBA00012513"/>
    </source>
</evidence>
<feature type="region of interest" description="Disordered" evidence="10">
    <location>
        <begin position="625"/>
        <end position="665"/>
    </location>
</feature>
<dbReference type="AlphaFoldDB" id="G4TP09"/>
<evidence type="ECO:0000256" key="6">
    <source>
        <dbReference type="ARBA" id="ARBA00022840"/>
    </source>
</evidence>
<dbReference type="PROSITE" id="PS50011">
    <property type="entry name" value="PROTEIN_KINASE_DOM"/>
    <property type="match status" value="1"/>
</dbReference>
<dbReference type="InterPro" id="IPR051334">
    <property type="entry name" value="SRPK"/>
</dbReference>
<reference evidence="12 13" key="1">
    <citation type="journal article" date="2011" name="PLoS Pathog.">
        <title>Endophytic Life Strategies Decoded by Genome and Transcriptome Analyses of the Mutualistic Root Symbiont Piriformospora indica.</title>
        <authorList>
            <person name="Zuccaro A."/>
            <person name="Lahrmann U."/>
            <person name="Guldener U."/>
            <person name="Langen G."/>
            <person name="Pfiffi S."/>
            <person name="Biedenkopf D."/>
            <person name="Wong P."/>
            <person name="Samans B."/>
            <person name="Grimm C."/>
            <person name="Basiewicz M."/>
            <person name="Murat C."/>
            <person name="Martin F."/>
            <person name="Kogel K.H."/>
        </authorList>
    </citation>
    <scope>NUCLEOTIDE SEQUENCE [LARGE SCALE GENOMIC DNA]</scope>
    <source>
        <strain evidence="12 13">DSM 11827</strain>
    </source>
</reference>
<evidence type="ECO:0000313" key="12">
    <source>
        <dbReference type="EMBL" id="CCA73052.1"/>
    </source>
</evidence>
<dbReference type="SMART" id="SM00220">
    <property type="entry name" value="S_TKc"/>
    <property type="match status" value="1"/>
</dbReference>
<dbReference type="Gene3D" id="1.10.510.10">
    <property type="entry name" value="Transferase(Phosphotransferase) domain 1"/>
    <property type="match status" value="1"/>
</dbReference>
<dbReference type="PANTHER" id="PTHR47634">
    <property type="entry name" value="PROTEIN KINASE DOMAIN-CONTAINING PROTEIN-RELATED"/>
    <property type="match status" value="1"/>
</dbReference>